<proteinExistence type="predicted"/>
<dbReference type="Pfam" id="PF04865">
    <property type="entry name" value="Baseplate_J"/>
    <property type="match status" value="1"/>
</dbReference>
<evidence type="ECO:0000313" key="2">
    <source>
        <dbReference type="EMBL" id="MCD1124801.1"/>
    </source>
</evidence>
<gene>
    <name evidence="2" type="ORF">LPW36_01920</name>
</gene>
<sequence>MENYKYIDSTGVIIPDTGDIKTEVQNEFRAVFGDDLDVSDSTPQGLLIAAETNARANVVRNNAALANQINPNISGGIFLDAIWSLTGGERDKATRSQVMATLIGSPGTNIRARVRARTTAGDTFESVSSAKIDNTGKVNVLFQSLEFGPVPCGTGSLTEIVTSDAILGWDGITNDSPAVIGTLSQSDLSVRNLRRRTLALQAVSMPEAIISRLYTVDGVRSLSFRENISNQTQTIDGIEMKPHSIFVCVYGGTDDDVARTLLNTKSGGCAYNGNTNVSVVEPISGQTYEVTFERPEIINLLIKVYIRKGSLNTTGITTQAQTAIMMYANGEIEGESGFAVGEDISPFEIAGGVNEVYPELFVSKVEIAKESDGVFSTNEIPIALDEVAAITISAITVIIQ</sequence>
<keyword evidence="3" id="KW-1185">Reference proteome</keyword>
<dbReference type="Proteomes" id="UP001139171">
    <property type="component" value="Unassembled WGS sequence"/>
</dbReference>
<comment type="caution">
    <text evidence="2">The sequence shown here is derived from an EMBL/GenBank/DDBJ whole genome shotgun (WGS) entry which is preliminary data.</text>
</comment>
<dbReference type="EMBL" id="JAJNAG010000002">
    <property type="protein sequence ID" value="MCD1124801.1"/>
    <property type="molecule type" value="Genomic_DNA"/>
</dbReference>
<evidence type="ECO:0000259" key="1">
    <source>
        <dbReference type="Pfam" id="PF04865"/>
    </source>
</evidence>
<accession>A0A9X1MSP1</accession>
<reference evidence="2" key="1">
    <citation type="submission" date="2021-11" db="EMBL/GenBank/DDBJ databases">
        <title>Jinshanibacter sp. isolated from one year old Eriocheir sinensis.</title>
        <authorList>
            <person name="Li J.-Y."/>
            <person name="He W."/>
            <person name="Gao T.-H."/>
        </authorList>
    </citation>
    <scope>NUCLEOTIDE SEQUENCE</scope>
    <source>
        <strain evidence="2">LJY008</strain>
    </source>
</reference>
<name>A0A9X1MSP1_9GAMM</name>
<protein>
    <recommendedName>
        <fullName evidence="1">Baseplate protein J-like barrel domain-containing protein</fullName>
    </recommendedName>
</protein>
<dbReference type="InterPro" id="IPR006949">
    <property type="entry name" value="Barrel_Baseplate_J-like"/>
</dbReference>
<dbReference type="AlphaFoldDB" id="A0A9X1MSP1"/>
<evidence type="ECO:0000313" key="3">
    <source>
        <dbReference type="Proteomes" id="UP001139171"/>
    </source>
</evidence>
<feature type="domain" description="Baseplate protein J-like barrel" evidence="1">
    <location>
        <begin position="100"/>
        <end position="179"/>
    </location>
</feature>
<dbReference type="RefSeq" id="WP_230607810.1">
    <property type="nucleotide sequence ID" value="NZ_JAJNAG010000002.1"/>
</dbReference>
<organism evidence="2 3">
    <name type="scientific">Limnobaculum eriocheiris</name>
    <dbReference type="NCBI Taxonomy" id="2897391"/>
    <lineage>
        <taxon>Bacteria</taxon>
        <taxon>Pseudomonadati</taxon>
        <taxon>Pseudomonadota</taxon>
        <taxon>Gammaproteobacteria</taxon>
        <taxon>Enterobacterales</taxon>
        <taxon>Budviciaceae</taxon>
        <taxon>Limnobaculum</taxon>
    </lineage>
</organism>